<accession>A0A0F7L3P2</accession>
<dbReference type="PANTHER" id="PTHR37406">
    <property type="entry name" value="T4-TYPE LYSOZYME 1-RELATED"/>
    <property type="match status" value="1"/>
</dbReference>
<keyword evidence="2 3" id="KW-0081">Bacteriolytic enzyme</keyword>
<dbReference type="GO" id="GO:0016998">
    <property type="term" value="P:cell wall macromolecule catabolic process"/>
    <property type="evidence" value="ECO:0007669"/>
    <property type="project" value="InterPro"/>
</dbReference>
<organism evidence="4">
    <name type="scientific">uncultured marine virus</name>
    <dbReference type="NCBI Taxonomy" id="186617"/>
    <lineage>
        <taxon>Viruses</taxon>
        <taxon>environmental samples</taxon>
    </lineage>
</organism>
<dbReference type="GO" id="GO:0042742">
    <property type="term" value="P:defense response to bacterium"/>
    <property type="evidence" value="ECO:0007669"/>
    <property type="project" value="UniProtKB-KW"/>
</dbReference>
<keyword evidence="3" id="KW-0326">Glycosidase</keyword>
<evidence type="ECO:0000313" key="4">
    <source>
        <dbReference type="EMBL" id="AKH46535.1"/>
    </source>
</evidence>
<dbReference type="Gene3D" id="1.10.530.40">
    <property type="match status" value="1"/>
</dbReference>
<dbReference type="EMBL" id="KR029584">
    <property type="protein sequence ID" value="AKH46535.1"/>
    <property type="molecule type" value="Genomic_DNA"/>
</dbReference>
<dbReference type="GO" id="GO:0031640">
    <property type="term" value="P:killing of cells of another organism"/>
    <property type="evidence" value="ECO:0007669"/>
    <property type="project" value="UniProtKB-KW"/>
</dbReference>
<dbReference type="InterPro" id="IPR002196">
    <property type="entry name" value="Glyco_hydro_24"/>
</dbReference>
<reference evidence="4" key="2">
    <citation type="submission" date="2015-03" db="EMBL/GenBank/DDBJ databases">
        <authorList>
            <person name="Chow C.-E.T."/>
            <person name="Winget D.M."/>
            <person name="White R.A.III."/>
            <person name="Hallam S.J."/>
            <person name="Suttle C.A."/>
        </authorList>
    </citation>
    <scope>NUCLEOTIDE SEQUENCE</scope>
    <source>
        <strain evidence="4">Anoxic3_9</strain>
    </source>
</reference>
<dbReference type="InterPro" id="IPR023347">
    <property type="entry name" value="Lysozyme_dom_sf"/>
</dbReference>
<dbReference type="PANTHER" id="PTHR37406:SF1">
    <property type="entry name" value="T4-TYPE LYSOZYME 1-RELATED"/>
    <property type="match status" value="1"/>
</dbReference>
<comment type="catalytic activity">
    <reaction evidence="3">
        <text>Hydrolysis of (1-&gt;4)-beta-linkages between N-acetylmuramic acid and N-acetyl-D-glucosamine residues in a peptidoglycan and between N-acetyl-D-glucosamine residues in chitodextrins.</text>
        <dbReference type="EC" id="3.2.1.17"/>
    </reaction>
</comment>
<dbReference type="SUPFAM" id="SSF53955">
    <property type="entry name" value="Lysozyme-like"/>
    <property type="match status" value="1"/>
</dbReference>
<sequence>MNFSKLEKQLIQHEGERLHPYFCPAGKLSLGIGRNIEDKGISREESRFLLWNDIQESFKYLKRYFPEFSNYPENIQHVMVDMILNLGPGGFLKFRKMIDAIEAQNWPKMAKEMKDSNWYHQVKSRAKNLIKMVNEI</sequence>
<dbReference type="EC" id="3.2.1.17" evidence="3"/>
<protein>
    <recommendedName>
        <fullName evidence="3">Lysozyme</fullName>
        <ecNumber evidence="3">3.2.1.17</ecNumber>
    </recommendedName>
</protein>
<dbReference type="InterPro" id="IPR052619">
    <property type="entry name" value="Phage_lysozyme-like"/>
</dbReference>
<evidence type="ECO:0000256" key="2">
    <source>
        <dbReference type="ARBA" id="ARBA00022638"/>
    </source>
</evidence>
<dbReference type="InterPro" id="IPR023346">
    <property type="entry name" value="Lysozyme-like_dom_sf"/>
</dbReference>
<evidence type="ECO:0000256" key="1">
    <source>
        <dbReference type="ARBA" id="ARBA00022529"/>
    </source>
</evidence>
<keyword evidence="1 3" id="KW-0929">Antimicrobial</keyword>
<reference evidence="4" key="1">
    <citation type="journal article" date="2015" name="Front. Microbiol.">
        <title>Combining genomic sequencing methods to explore viral diversity and reveal potential virus-host interactions.</title>
        <authorList>
            <person name="Chow C.E."/>
            <person name="Winget D.M."/>
            <person name="White R.A.III."/>
            <person name="Hallam S.J."/>
            <person name="Suttle C.A."/>
        </authorList>
    </citation>
    <scope>NUCLEOTIDE SEQUENCE</scope>
    <source>
        <strain evidence="4">Anoxic3_9</strain>
    </source>
</reference>
<dbReference type="GO" id="GO:0003796">
    <property type="term" value="F:lysozyme activity"/>
    <property type="evidence" value="ECO:0007669"/>
    <property type="project" value="UniProtKB-EC"/>
</dbReference>
<comment type="similarity">
    <text evidence="3">Belongs to the glycosyl hydrolase 24 family.</text>
</comment>
<name>A0A0F7L3P2_9VIRU</name>
<evidence type="ECO:0000256" key="3">
    <source>
        <dbReference type="RuleBase" id="RU003788"/>
    </source>
</evidence>
<proteinExistence type="inferred from homology"/>
<dbReference type="GO" id="GO:0009253">
    <property type="term" value="P:peptidoglycan catabolic process"/>
    <property type="evidence" value="ECO:0007669"/>
    <property type="project" value="InterPro"/>
</dbReference>
<dbReference type="Pfam" id="PF00959">
    <property type="entry name" value="Phage_lysozyme"/>
    <property type="match status" value="1"/>
</dbReference>
<keyword evidence="3" id="KW-0378">Hydrolase</keyword>